<name>A0A255YQ90_9PROT</name>
<evidence type="ECO:0000313" key="8">
    <source>
        <dbReference type="EMBL" id="OYQ31388.1"/>
    </source>
</evidence>
<feature type="compositionally biased region" description="Pro residues" evidence="7">
    <location>
        <begin position="368"/>
        <end position="377"/>
    </location>
</feature>
<sequence>MRGLTRRELGLSALAAGAWFALPAGAAVGPERPGAYIMGADISWIPEDEAAGAEFYLNGQRQDIFTILTGAGFNWVRLRLFVNPENGYSSGKKDSPWCGLEQTIKLAQRVKAAGMKIALTFHYSDTWADPQHQEKPAAWASLSFPDLVKAVAAHTRDSLSAMKAAGVAPDMVHIGNEVTFGMLWPDGRVALPVPTGNPATDAVHLKPEGVGGYDQFATLLKAGINATREVLPQASIMLHNHLGRHWVIVREWTDALLARGVTFDLIGFSCYQQLAEGDWERTFTEFVKRYPQLGFCAVEYSGRKEYINDLVFNAPGKRGWGSFIWEPTRHQEAVFDKNGRNAGGGAKPNLLSQGINAAEAPGAVQPGSAPPPPPPPGPKRHGEGGRYDANQFLELYRGLSRKYGLI</sequence>
<evidence type="ECO:0000256" key="4">
    <source>
        <dbReference type="ARBA" id="ARBA00022801"/>
    </source>
</evidence>
<feature type="chain" id="PRO_5011823887" description="Arabinogalactan endo-beta-1,4-galactanase" evidence="6">
    <location>
        <begin position="27"/>
        <end position="406"/>
    </location>
</feature>
<feature type="signal peptide" evidence="6">
    <location>
        <begin position="1"/>
        <end position="26"/>
    </location>
</feature>
<dbReference type="PANTHER" id="PTHR34983">
    <property type="entry name" value="ARABINOGALACTAN ENDO-BETA-1,4-GALACTANASE A"/>
    <property type="match status" value="1"/>
</dbReference>
<evidence type="ECO:0000256" key="6">
    <source>
        <dbReference type="RuleBase" id="RU361192"/>
    </source>
</evidence>
<keyword evidence="9" id="KW-1185">Reference proteome</keyword>
<dbReference type="InterPro" id="IPR011683">
    <property type="entry name" value="Glyco_hydro_53"/>
</dbReference>
<keyword evidence="4 6" id="KW-0378">Hydrolase</keyword>
<proteinExistence type="inferred from homology"/>
<dbReference type="RefSeq" id="WP_094458065.1">
    <property type="nucleotide sequence ID" value="NZ_NOXU01000032.1"/>
</dbReference>
<comment type="similarity">
    <text evidence="2 6">Belongs to the glycosyl hydrolase 53 family.</text>
</comment>
<dbReference type="GO" id="GO:0045490">
    <property type="term" value="P:pectin catabolic process"/>
    <property type="evidence" value="ECO:0007669"/>
    <property type="project" value="TreeGrafter"/>
</dbReference>
<organism evidence="8 9">
    <name type="scientific">Niveispirillum lacus</name>
    <dbReference type="NCBI Taxonomy" id="1981099"/>
    <lineage>
        <taxon>Bacteria</taxon>
        <taxon>Pseudomonadati</taxon>
        <taxon>Pseudomonadota</taxon>
        <taxon>Alphaproteobacteria</taxon>
        <taxon>Rhodospirillales</taxon>
        <taxon>Azospirillaceae</taxon>
        <taxon>Niveispirillum</taxon>
    </lineage>
</organism>
<dbReference type="EC" id="3.2.1.89" evidence="3 6"/>
<keyword evidence="5 6" id="KW-0326">Glycosidase</keyword>
<gene>
    <name evidence="8" type="ORF">CHU95_19710</name>
</gene>
<keyword evidence="6" id="KW-0732">Signal</keyword>
<evidence type="ECO:0000256" key="7">
    <source>
        <dbReference type="SAM" id="MobiDB-lite"/>
    </source>
</evidence>
<dbReference type="GO" id="GO:0031218">
    <property type="term" value="F:arabinogalactan endo-1,4-beta-galactosidase activity"/>
    <property type="evidence" value="ECO:0007669"/>
    <property type="project" value="UniProtKB-EC"/>
</dbReference>
<dbReference type="InterPro" id="IPR017853">
    <property type="entry name" value="GH"/>
</dbReference>
<dbReference type="EMBL" id="NOXU01000032">
    <property type="protein sequence ID" value="OYQ31388.1"/>
    <property type="molecule type" value="Genomic_DNA"/>
</dbReference>
<evidence type="ECO:0000313" key="9">
    <source>
        <dbReference type="Proteomes" id="UP000216998"/>
    </source>
</evidence>
<dbReference type="PANTHER" id="PTHR34983:SF1">
    <property type="entry name" value="ARABINOGALACTAN ENDO-BETA-1,4-GALACTANASE A"/>
    <property type="match status" value="1"/>
</dbReference>
<comment type="caution">
    <text evidence="8">The sequence shown here is derived from an EMBL/GenBank/DDBJ whole genome shotgun (WGS) entry which is preliminary data.</text>
</comment>
<evidence type="ECO:0000256" key="5">
    <source>
        <dbReference type="ARBA" id="ARBA00023295"/>
    </source>
</evidence>
<evidence type="ECO:0000256" key="1">
    <source>
        <dbReference type="ARBA" id="ARBA00001695"/>
    </source>
</evidence>
<dbReference type="GO" id="GO:0015926">
    <property type="term" value="F:glucosidase activity"/>
    <property type="evidence" value="ECO:0007669"/>
    <property type="project" value="InterPro"/>
</dbReference>
<dbReference type="SUPFAM" id="SSF51445">
    <property type="entry name" value="(Trans)glycosidases"/>
    <property type="match status" value="1"/>
</dbReference>
<evidence type="ECO:0000256" key="3">
    <source>
        <dbReference type="ARBA" id="ARBA00012556"/>
    </source>
</evidence>
<dbReference type="AlphaFoldDB" id="A0A255YQ90"/>
<dbReference type="Gene3D" id="3.20.20.80">
    <property type="entry name" value="Glycosidases"/>
    <property type="match status" value="1"/>
</dbReference>
<evidence type="ECO:0000256" key="2">
    <source>
        <dbReference type="ARBA" id="ARBA00010687"/>
    </source>
</evidence>
<dbReference type="Proteomes" id="UP000216998">
    <property type="component" value="Unassembled WGS sequence"/>
</dbReference>
<reference evidence="8 9" key="1">
    <citation type="submission" date="2017-07" db="EMBL/GenBank/DDBJ databases">
        <title>Niveispirillum cyanobacteriorum sp. nov., isolated from cyanobacterial aggregates in a eutrophic lake.</title>
        <authorList>
            <person name="Cai H."/>
        </authorList>
    </citation>
    <scope>NUCLEOTIDE SEQUENCE [LARGE SCALE GENOMIC DNA]</scope>
    <source>
        <strain evidence="9">TH1-14</strain>
    </source>
</reference>
<protein>
    <recommendedName>
        <fullName evidence="3 6">Arabinogalactan endo-beta-1,4-galactanase</fullName>
        <ecNumber evidence="3 6">3.2.1.89</ecNumber>
    </recommendedName>
</protein>
<feature type="region of interest" description="Disordered" evidence="7">
    <location>
        <begin position="360"/>
        <end position="387"/>
    </location>
</feature>
<dbReference type="Pfam" id="PF07745">
    <property type="entry name" value="Glyco_hydro_53"/>
    <property type="match status" value="1"/>
</dbReference>
<dbReference type="OrthoDB" id="9768786at2"/>
<comment type="catalytic activity">
    <reaction evidence="1 6">
        <text>The enzyme specifically hydrolyzes (1-&gt;4)-beta-D-galactosidic linkages in type I arabinogalactans.</text>
        <dbReference type="EC" id="3.2.1.89"/>
    </reaction>
</comment>
<accession>A0A255YQ90</accession>